<dbReference type="InterPro" id="IPR023753">
    <property type="entry name" value="FAD/NAD-binding_dom"/>
</dbReference>
<accession>A0A177B3L9</accession>
<organism evidence="5 6">
    <name type="scientific">Intoshia linei</name>
    <dbReference type="NCBI Taxonomy" id="1819745"/>
    <lineage>
        <taxon>Eukaryota</taxon>
        <taxon>Metazoa</taxon>
        <taxon>Spiralia</taxon>
        <taxon>Lophotrochozoa</taxon>
        <taxon>Mesozoa</taxon>
        <taxon>Orthonectida</taxon>
        <taxon>Rhopaluridae</taxon>
        <taxon>Intoshia</taxon>
    </lineage>
</organism>
<evidence type="ECO:0000259" key="4">
    <source>
        <dbReference type="Pfam" id="PF07992"/>
    </source>
</evidence>
<evidence type="ECO:0000313" key="6">
    <source>
        <dbReference type="Proteomes" id="UP000078046"/>
    </source>
</evidence>
<dbReference type="SUPFAM" id="SSF51905">
    <property type="entry name" value="FAD/NAD(P)-binding domain"/>
    <property type="match status" value="1"/>
</dbReference>
<dbReference type="EMBL" id="LWCA01000374">
    <property type="protein sequence ID" value="OAF68868.1"/>
    <property type="molecule type" value="Genomic_DNA"/>
</dbReference>
<comment type="cofactor">
    <cofactor evidence="1">
        <name>FAD</name>
        <dbReference type="ChEBI" id="CHEBI:57692"/>
    </cofactor>
</comment>
<dbReference type="PANTHER" id="PTHR43429:SF2">
    <property type="entry name" value="PYRIDINE NUCLEOTIDE-DISULFIDE OXIDOREDUCTASE DOMAIN-CONTAINING PROTEIN 1"/>
    <property type="match status" value="1"/>
</dbReference>
<feature type="domain" description="FAD/NAD(P)-binding" evidence="4">
    <location>
        <begin position="309"/>
        <end position="414"/>
    </location>
</feature>
<dbReference type="Gene3D" id="3.50.50.60">
    <property type="entry name" value="FAD/NAD(P)-binding domain"/>
    <property type="match status" value="3"/>
</dbReference>
<gene>
    <name evidence="5" type="ORF">A3Q56_03387</name>
</gene>
<dbReference type="PANTHER" id="PTHR43429">
    <property type="entry name" value="PYRIDINE NUCLEOTIDE-DISULFIDE OXIDOREDUCTASE DOMAIN-CONTAINING"/>
    <property type="match status" value="1"/>
</dbReference>
<dbReference type="InterPro" id="IPR036291">
    <property type="entry name" value="NAD(P)-bd_dom_sf"/>
</dbReference>
<dbReference type="PRINTS" id="PR00368">
    <property type="entry name" value="FADPNR"/>
</dbReference>
<evidence type="ECO:0000256" key="3">
    <source>
        <dbReference type="ARBA" id="ARBA00022827"/>
    </source>
</evidence>
<name>A0A177B3L9_9BILA</name>
<evidence type="ECO:0000256" key="2">
    <source>
        <dbReference type="ARBA" id="ARBA00022630"/>
    </source>
</evidence>
<evidence type="ECO:0000313" key="5">
    <source>
        <dbReference type="EMBL" id="OAF68868.1"/>
    </source>
</evidence>
<dbReference type="Pfam" id="PF07992">
    <property type="entry name" value="Pyr_redox_2"/>
    <property type="match status" value="2"/>
</dbReference>
<dbReference type="InterPro" id="IPR036188">
    <property type="entry name" value="FAD/NAD-bd_sf"/>
</dbReference>
<dbReference type="SUPFAM" id="SSF51735">
    <property type="entry name" value="NAD(P)-binding Rossmann-fold domains"/>
    <property type="match status" value="1"/>
</dbReference>
<reference evidence="5 6" key="1">
    <citation type="submission" date="2016-04" db="EMBL/GenBank/DDBJ databases">
        <title>The genome of Intoshia linei affirms orthonectids as highly simplified spiralians.</title>
        <authorList>
            <person name="Mikhailov K.V."/>
            <person name="Slusarev G.S."/>
            <person name="Nikitin M.A."/>
            <person name="Logacheva M.D."/>
            <person name="Penin A."/>
            <person name="Aleoshin V."/>
            <person name="Panchin Y.V."/>
        </authorList>
    </citation>
    <scope>NUCLEOTIDE SEQUENCE [LARGE SCALE GENOMIC DNA]</scope>
    <source>
        <strain evidence="5">Intl2013</strain>
        <tissue evidence="5">Whole animal</tissue>
    </source>
</reference>
<keyword evidence="6" id="KW-1185">Reference proteome</keyword>
<proteinExistence type="predicted"/>
<evidence type="ECO:0000256" key="1">
    <source>
        <dbReference type="ARBA" id="ARBA00001974"/>
    </source>
</evidence>
<keyword evidence="2" id="KW-0285">Flavoprotein</keyword>
<dbReference type="InterPro" id="IPR050260">
    <property type="entry name" value="FAD-bd_OxRdtase"/>
</dbReference>
<dbReference type="OrthoDB" id="202203at2759"/>
<dbReference type="Proteomes" id="UP000078046">
    <property type="component" value="Unassembled WGS sequence"/>
</dbReference>
<dbReference type="AlphaFoldDB" id="A0A177B3L9"/>
<dbReference type="GO" id="GO:0016491">
    <property type="term" value="F:oxidoreductase activity"/>
    <property type="evidence" value="ECO:0007669"/>
    <property type="project" value="InterPro"/>
</dbReference>
<sequence length="544" mass="61934">MYDFIIVGNGIAGVSCINELVLSINEKFEDTKCESNSKCSPESKLPYKFRILFVINNASIKFVRNTILHGKYIKTFNIEFRKLKKMNDTASELAEIFGWNTNNVKVEVKIGKLIDIEPNEKFITVKNYKLTTDENNVDKLYYNYLSLCTGSIPKKLDVETKVDGTNPEIIDNYLVYIKDVDSIYNLKKRISSCERVVLIGNGAICAMMVEKIKNCEIVWINKDRDVLVANFLDELTSEYFYNTIKKDLHTPLKNTSFKCIPTITEQVFQKNTYENCSVGDNWPEGVQLIGSNKSRKLHLLFNETLQNVHVGTFVSDNDKPKRLKITLLDTVIYADLAIIAIGVVPNNNYVYTKLGKPKLSVNSKDGGILVNESFQTSHPKVFAAGDVVSLDWKNCQIPKNYVHIRLWSTAQSMAQVAAKSMLYHFNQTLLNPALYESFELDFSHHFEMFCHVTTIFDKRLVLLGRFNSQNLNLNNVQIMIRGSIDESSFIKLVILHGVVQGAVLIGTDTHLAETIENLMLNKLDISIYGEDLLDPNIDIEDYFD</sequence>
<protein>
    <submittedName>
        <fullName evidence="5">Pyridine nucleotide-disulfide oxidoreductase domain-containing protein 1</fullName>
    </submittedName>
</protein>
<feature type="domain" description="FAD/NAD(P)-binding" evidence="4">
    <location>
        <begin position="2"/>
        <end position="239"/>
    </location>
</feature>
<keyword evidence="3" id="KW-0274">FAD</keyword>
<comment type="caution">
    <text evidence="5">The sequence shown here is derived from an EMBL/GenBank/DDBJ whole genome shotgun (WGS) entry which is preliminary data.</text>
</comment>